<evidence type="ECO:0000256" key="1">
    <source>
        <dbReference type="SAM" id="SignalP"/>
    </source>
</evidence>
<evidence type="ECO:0000313" key="2">
    <source>
        <dbReference type="EMBL" id="KYG66863.1"/>
    </source>
</evidence>
<keyword evidence="3" id="KW-1185">Reference proteome</keyword>
<feature type="chain" id="PRO_5007573468" evidence="1">
    <location>
        <begin position="21"/>
        <end position="512"/>
    </location>
</feature>
<accession>A0A150WQU7</accession>
<gene>
    <name evidence="2" type="ORF">AZI86_07460</name>
</gene>
<dbReference type="Proteomes" id="UP000075320">
    <property type="component" value="Unassembled WGS sequence"/>
</dbReference>
<dbReference type="OrthoDB" id="188778at2"/>
<sequence length="512" mass="57718">MKKFLIPFLVATQITSGAFASNDVSAQVKLNRLSRVLLGNQPTALEREEMKKAIAEGRGDALLENKMNEYLNSDQHAYKMSVRLDELFRVRTGGTPILDGGSSLNSYYGPDARFYRDNSLNYLFTEMAKKNLNWDELLTRKSYRAFNRPDSFSAFSDWGFFAGLVPDLKAINGVNSIDAIPANYSDVVSKDIQFAENDPRIAGVITTNRFFMRYGNTGVNKNRRRAAAIFRIFLCDSMSAAVSSSAGMDDQVLDLMFPHGAGMTEDQIRASTGEALHGTQPDCMACHYKLDPMGKTLLTSQSVLSTRASNGRLTYKKANGSLVDVEAKGVAGLGKAITQQEEYKSCQVRHFWKWFVGDVELTKERESALVKKFDQVGRRTNDFIKVLIQEPEFFAMRIPLTESQLQARRVKAYFKKCQDCHKDQFYEDSPDFKIPDFTQWPIGGSKASMKEWTGKIARAMDLAHDGENPRMPPSISSWRTRFKEMQLIKTWIDQGAPDENGIDLMRSAEVTK</sequence>
<reference evidence="2 3" key="1">
    <citation type="submission" date="2016-03" db="EMBL/GenBank/DDBJ databases">
        <authorList>
            <person name="Ploux O."/>
        </authorList>
    </citation>
    <scope>NUCLEOTIDE SEQUENCE [LARGE SCALE GENOMIC DNA]</scope>
    <source>
        <strain evidence="2 3">R0</strain>
    </source>
</reference>
<comment type="caution">
    <text evidence="2">The sequence shown here is derived from an EMBL/GenBank/DDBJ whole genome shotgun (WGS) entry which is preliminary data.</text>
</comment>
<dbReference type="AlphaFoldDB" id="A0A150WQU7"/>
<proteinExistence type="predicted"/>
<feature type="signal peptide" evidence="1">
    <location>
        <begin position="1"/>
        <end position="20"/>
    </location>
</feature>
<protein>
    <submittedName>
        <fullName evidence="2">Uncharacterized protein</fullName>
    </submittedName>
</protein>
<dbReference type="EMBL" id="LUKE01000001">
    <property type="protein sequence ID" value="KYG66863.1"/>
    <property type="molecule type" value="Genomic_DNA"/>
</dbReference>
<evidence type="ECO:0000313" key="3">
    <source>
        <dbReference type="Proteomes" id="UP000075320"/>
    </source>
</evidence>
<dbReference type="RefSeq" id="WP_061834441.1">
    <property type="nucleotide sequence ID" value="NZ_LUKE01000001.1"/>
</dbReference>
<organism evidence="2 3">
    <name type="scientific">Bdellovibrio bacteriovorus</name>
    <dbReference type="NCBI Taxonomy" id="959"/>
    <lineage>
        <taxon>Bacteria</taxon>
        <taxon>Pseudomonadati</taxon>
        <taxon>Bdellovibrionota</taxon>
        <taxon>Bdellovibrionia</taxon>
        <taxon>Bdellovibrionales</taxon>
        <taxon>Pseudobdellovibrionaceae</taxon>
        <taxon>Bdellovibrio</taxon>
    </lineage>
</organism>
<name>A0A150WQU7_BDEBC</name>
<keyword evidence="1" id="KW-0732">Signal</keyword>